<keyword evidence="3" id="KW-1185">Reference proteome</keyword>
<proteinExistence type="predicted"/>
<sequence length="104" mass="11737">MDDLHKNDDYDAVTFFYHKTKRKRTFQFRCTEDPMKRALSNQGTLKTLRSVFENLVSAVEKEEEKEKNGSATSTSTQAETETTTATKTGTWTATATETTTARAT</sequence>
<accession>A0A7M6DPA4</accession>
<evidence type="ECO:0000256" key="1">
    <source>
        <dbReference type="SAM" id="MobiDB-lite"/>
    </source>
</evidence>
<dbReference type="Proteomes" id="UP000594262">
    <property type="component" value="Unplaced"/>
</dbReference>
<organism evidence="2 3">
    <name type="scientific">Clytia hemisphaerica</name>
    <dbReference type="NCBI Taxonomy" id="252671"/>
    <lineage>
        <taxon>Eukaryota</taxon>
        <taxon>Metazoa</taxon>
        <taxon>Cnidaria</taxon>
        <taxon>Hydrozoa</taxon>
        <taxon>Hydroidolina</taxon>
        <taxon>Leptothecata</taxon>
        <taxon>Obeliida</taxon>
        <taxon>Clytiidae</taxon>
        <taxon>Clytia</taxon>
    </lineage>
</organism>
<dbReference type="EnsemblMetazoa" id="CLYHEMT019714.1">
    <property type="protein sequence ID" value="CLYHEMP019714.1"/>
    <property type="gene ID" value="CLYHEMG019714"/>
</dbReference>
<feature type="region of interest" description="Disordered" evidence="1">
    <location>
        <begin position="60"/>
        <end position="104"/>
    </location>
</feature>
<reference evidence="2" key="1">
    <citation type="submission" date="2021-01" db="UniProtKB">
        <authorList>
            <consortium name="EnsemblMetazoa"/>
        </authorList>
    </citation>
    <scope>IDENTIFICATION</scope>
</reference>
<dbReference type="AlphaFoldDB" id="A0A7M6DPA4"/>
<protein>
    <submittedName>
        <fullName evidence="2">Uncharacterized protein</fullName>
    </submittedName>
</protein>
<name>A0A7M6DPA4_9CNID</name>
<evidence type="ECO:0000313" key="2">
    <source>
        <dbReference type="EnsemblMetazoa" id="CLYHEMP019714.1"/>
    </source>
</evidence>
<evidence type="ECO:0000313" key="3">
    <source>
        <dbReference type="Proteomes" id="UP000594262"/>
    </source>
</evidence>
<feature type="compositionally biased region" description="Low complexity" evidence="1">
    <location>
        <begin position="70"/>
        <end position="104"/>
    </location>
</feature>